<reference evidence="7 8" key="1">
    <citation type="submission" date="2019-10" db="EMBL/GenBank/DDBJ databases">
        <title>Gracilibacillus sp. nov. isolated from rice seeds.</title>
        <authorList>
            <person name="He S."/>
        </authorList>
    </citation>
    <scope>NUCLEOTIDE SEQUENCE [LARGE SCALE GENOMIC DNA]</scope>
    <source>
        <strain evidence="7 8">TD8</strain>
    </source>
</reference>
<dbReference type="EMBL" id="WEID01000137">
    <property type="protein sequence ID" value="KAB8125558.1"/>
    <property type="molecule type" value="Genomic_DNA"/>
</dbReference>
<evidence type="ECO:0000256" key="1">
    <source>
        <dbReference type="ARBA" id="ARBA00001946"/>
    </source>
</evidence>
<dbReference type="AlphaFoldDB" id="A0A7C8GPU1"/>
<organism evidence="7 8">
    <name type="scientific">Gracilibacillus oryzae</name>
    <dbReference type="NCBI Taxonomy" id="1672701"/>
    <lineage>
        <taxon>Bacteria</taxon>
        <taxon>Bacillati</taxon>
        <taxon>Bacillota</taxon>
        <taxon>Bacilli</taxon>
        <taxon>Bacillales</taxon>
        <taxon>Bacillaceae</taxon>
        <taxon>Gracilibacillus</taxon>
    </lineage>
</organism>
<dbReference type="RefSeq" id="WP_153407116.1">
    <property type="nucleotide sequence ID" value="NZ_ML762466.1"/>
</dbReference>
<comment type="caution">
    <text evidence="7">The sequence shown here is derived from an EMBL/GenBank/DDBJ whole genome shotgun (WGS) entry which is preliminary data.</text>
</comment>
<evidence type="ECO:0000313" key="7">
    <source>
        <dbReference type="EMBL" id="KAB8125558.1"/>
    </source>
</evidence>
<dbReference type="SFLD" id="SFLDS00005">
    <property type="entry name" value="Isoprenoid_Synthase_Type_I"/>
    <property type="match status" value="1"/>
</dbReference>
<dbReference type="GO" id="GO:0046872">
    <property type="term" value="F:metal ion binding"/>
    <property type="evidence" value="ECO:0007669"/>
    <property type="project" value="UniProtKB-KW"/>
</dbReference>
<evidence type="ECO:0000256" key="6">
    <source>
        <dbReference type="ARBA" id="ARBA00023229"/>
    </source>
</evidence>
<comment type="similarity">
    <text evidence="2">Belongs to the FPP/GGPP synthase family.</text>
</comment>
<dbReference type="InterPro" id="IPR000092">
    <property type="entry name" value="Polyprenyl_synt"/>
</dbReference>
<dbReference type="Gene3D" id="1.10.600.10">
    <property type="entry name" value="Farnesyl Diphosphate Synthase"/>
    <property type="match status" value="1"/>
</dbReference>
<evidence type="ECO:0000256" key="5">
    <source>
        <dbReference type="ARBA" id="ARBA00022842"/>
    </source>
</evidence>
<keyword evidence="3" id="KW-0808">Transferase</keyword>
<keyword evidence="5" id="KW-0460">Magnesium</keyword>
<proteinExistence type="inferred from homology"/>
<evidence type="ECO:0000256" key="4">
    <source>
        <dbReference type="ARBA" id="ARBA00022723"/>
    </source>
</evidence>
<dbReference type="Pfam" id="PF00348">
    <property type="entry name" value="polyprenyl_synt"/>
    <property type="match status" value="1"/>
</dbReference>
<keyword evidence="6" id="KW-0414">Isoprene biosynthesis</keyword>
<gene>
    <name evidence="7" type="ORF">F9U64_22455</name>
</gene>
<dbReference type="OrthoDB" id="9805316at2"/>
<evidence type="ECO:0000256" key="2">
    <source>
        <dbReference type="ARBA" id="ARBA00006706"/>
    </source>
</evidence>
<dbReference type="GO" id="GO:0004659">
    <property type="term" value="F:prenyltransferase activity"/>
    <property type="evidence" value="ECO:0007669"/>
    <property type="project" value="InterPro"/>
</dbReference>
<evidence type="ECO:0000313" key="8">
    <source>
        <dbReference type="Proteomes" id="UP000480246"/>
    </source>
</evidence>
<dbReference type="InterPro" id="IPR008949">
    <property type="entry name" value="Isoprenoid_synthase_dom_sf"/>
</dbReference>
<comment type="cofactor">
    <cofactor evidence="1">
        <name>Mg(2+)</name>
        <dbReference type="ChEBI" id="CHEBI:18420"/>
    </cofactor>
</comment>
<dbReference type="PANTHER" id="PTHR43281:SF1">
    <property type="entry name" value="FARNESYL DIPHOSPHATE SYNTHASE"/>
    <property type="match status" value="1"/>
</dbReference>
<protein>
    <submittedName>
        <fullName evidence="7">Polyprenyl synthetase family protein</fullName>
    </submittedName>
</protein>
<dbReference type="Proteomes" id="UP000480246">
    <property type="component" value="Unassembled WGS sequence"/>
</dbReference>
<dbReference type="GO" id="GO:0008299">
    <property type="term" value="P:isoprenoid biosynthetic process"/>
    <property type="evidence" value="ECO:0007669"/>
    <property type="project" value="UniProtKB-KW"/>
</dbReference>
<evidence type="ECO:0000256" key="3">
    <source>
        <dbReference type="ARBA" id="ARBA00022679"/>
    </source>
</evidence>
<name>A0A7C8GPU1_9BACI</name>
<dbReference type="InterPro" id="IPR033749">
    <property type="entry name" value="Polyprenyl_synt_CS"/>
</dbReference>
<dbReference type="PROSITE" id="PS00723">
    <property type="entry name" value="POLYPRENYL_SYNTHASE_1"/>
    <property type="match status" value="1"/>
</dbReference>
<dbReference type="PANTHER" id="PTHR43281">
    <property type="entry name" value="FARNESYL DIPHOSPHATE SYNTHASE"/>
    <property type="match status" value="1"/>
</dbReference>
<keyword evidence="8" id="KW-1185">Reference proteome</keyword>
<dbReference type="SUPFAM" id="SSF48576">
    <property type="entry name" value="Terpenoid synthases"/>
    <property type="match status" value="1"/>
</dbReference>
<accession>A0A7C8GPU1</accession>
<sequence>MKDDKKIKNSNTVYQTAEDQARDYFLTLQKLIQSGSAFQTLEKDLDSWRKKLSMSKILSVPTKLMQNKEYSSYIGWLTKAGILTNYLDRSISYIYLRDLGKSLESEETRGEIHQVVKDLEKDLTNSHIGEPFSLVKLYRWAQKERIESTFIWLMDKLKLVSDYIPENMDKDNAKRKLVKIIGGVLLHEFDEMDEDTSSSERVRRLDQAIRLGYCYGLTYPFIDDLLDADVLSDHEKKQYSELLRTTFVERDVAEWKEWEGENEALIRFVHQELGEAFSYINKQISEEIREKFFDQVFIFYQSQEMDRERDLSYPDFTNEELYLPVILKSSSSRLLVRSLISNQDDEVDIRTFYYGIYNQLSDDFTDLYQDFQNGAVTPYTYYLAYHKDRDDLINPFELYWAVISYLIHHVYHSDKKTTHIILSRAINGLKRNKARLGEEKYHEVMNVFARNIQSFHQSILHVMNQTNDVDFFDKLLRDHMLKTMKQEREEKTAFINRATEIRSELNNTLLIDKNQELNEPITDAANYSLTSDAKRLRPIVASMVATEIYQLDQTAINPLLRSLEYMHTASLIFDDLPSQDNASFRRGRPTLHETYNSAVAELTGLFLTQKAYEEQTALDQFETKNVLELIRYSAKVTADMCKGQAIDLEAKGKQLTLSELNQMCYFKTGLGFEAAIMMPMILAQASEDEKKLMKKYAYHAGIAFQIKDDLLDVEGQKDVIGKPVGNDQDNHSSTFVSVLGITNAKKAMWEHYCAAQESLSAMPERAKFLKYLLDYFVNREK</sequence>
<keyword evidence="4" id="KW-0479">Metal-binding</keyword>